<comment type="caution">
    <text evidence="1">The sequence shown here is derived from an EMBL/GenBank/DDBJ whole genome shotgun (WGS) entry which is preliminary data.</text>
</comment>
<protein>
    <submittedName>
        <fullName evidence="1">Uncharacterized protein</fullName>
    </submittedName>
</protein>
<accession>A0A448XPD3</accession>
<evidence type="ECO:0000313" key="2">
    <source>
        <dbReference type="Proteomes" id="UP000784294"/>
    </source>
</evidence>
<dbReference type="EMBL" id="CAAALY010270566">
    <property type="protein sequence ID" value="VEL41691.1"/>
    <property type="molecule type" value="Genomic_DNA"/>
</dbReference>
<feature type="non-terminal residue" evidence="1">
    <location>
        <position position="1"/>
    </location>
</feature>
<dbReference type="AlphaFoldDB" id="A0A448XPD3"/>
<sequence length="64" mass="6907">MSLYFLVRLADGRGGGQVRLRHTYHDARRIKEPLDAASVVYEPNTYENGPLSGIFNAGGAGPSS</sequence>
<proteinExistence type="predicted"/>
<keyword evidence="2" id="KW-1185">Reference proteome</keyword>
<evidence type="ECO:0000313" key="1">
    <source>
        <dbReference type="EMBL" id="VEL41691.1"/>
    </source>
</evidence>
<reference evidence="1" key="1">
    <citation type="submission" date="2018-11" db="EMBL/GenBank/DDBJ databases">
        <authorList>
            <consortium name="Pathogen Informatics"/>
        </authorList>
    </citation>
    <scope>NUCLEOTIDE SEQUENCE</scope>
</reference>
<dbReference type="Proteomes" id="UP000784294">
    <property type="component" value="Unassembled WGS sequence"/>
</dbReference>
<gene>
    <name evidence="1" type="ORF">PXEA_LOCUS35131</name>
</gene>
<organism evidence="1 2">
    <name type="scientific">Protopolystoma xenopodis</name>
    <dbReference type="NCBI Taxonomy" id="117903"/>
    <lineage>
        <taxon>Eukaryota</taxon>
        <taxon>Metazoa</taxon>
        <taxon>Spiralia</taxon>
        <taxon>Lophotrochozoa</taxon>
        <taxon>Platyhelminthes</taxon>
        <taxon>Monogenea</taxon>
        <taxon>Polyopisthocotylea</taxon>
        <taxon>Polystomatidea</taxon>
        <taxon>Polystomatidae</taxon>
        <taxon>Protopolystoma</taxon>
    </lineage>
</organism>
<name>A0A448XPD3_9PLAT</name>